<feature type="region of interest" description="Disordered" evidence="2">
    <location>
        <begin position="487"/>
        <end position="524"/>
    </location>
</feature>
<feature type="region of interest" description="Disordered" evidence="2">
    <location>
        <begin position="912"/>
        <end position="954"/>
    </location>
</feature>
<feature type="compositionally biased region" description="Polar residues" evidence="2">
    <location>
        <begin position="721"/>
        <end position="740"/>
    </location>
</feature>
<gene>
    <name evidence="4" type="ORF">HDK90DRAFT_556348</name>
</gene>
<sequence length="1100" mass="118485">MSFTTKDSLSSFLPFFFTPPFTSCCSESLFVRPAAMAPCLPKGGNARIVNGSIPGLSLLYGGSAKTTVPTSTISSSSSTPTTTAPPCSSGLSRPWHIPPPPPAGAPVNRFSPFGSAPATFCAPPPRNAFPVARPVPPPAPTEPPPVRAPESRDIELTDFYDDDEHLPDAEAANLDVKQLPDAVEAANLDDEGDTTIPDSPDFFLSSPPPSTDEGFLSDAPSPVPPRQARSPRRQRPSQRRHLADIRIRQARRFQDKMSDRNQSPLSTEPTAASSEVPTGSDFDPSRPAHRGTRGGKKNRLRLEKQKVNASLAAEEAARFQKELEEKEEKEREMADLRAQVAKFEEEDRARRQEFANLESRLEEERKRAEEATRGRDEAQGKAAELTVQLQAAVDADESTKAELVRVQDELRTAQGVVKARDEQIALQQAHFDKTSRVHAHEISKRDQDNTGLSRQVDTLKGHLAETVSTLERVRDEAAGQEELVELARKNEKTAQEELADQRQVAADAQAVHESELAAQRQHAANAEATIRSDLSAQFQRDLAKQSKALKDEASKQERTTQDLEIANKTADDLKQQLDHANGELETAQRQVADLEKQLATSQAAEQTLKKKNHDLEADLDALTAQFAGLSISSNTKEATLQKKNDDLQRELDELTAQFDAFKISTVTTPPAVAPPRRNSFPSQARPVLQSSAPPAPVLPPSSSFVPKPLTSPSDGSRKHASTQTEVSTPPTTSTAVQTSPLDEDAPTSPPQASSLPRTVYTAPQLQSSTSQTAASSPPSVPVSSSSTLDPASIPLPASPTTSLADTAPPTSPASAAGPQIARRHKTISTQASGLHTTSPTAPDSQSSSSFVSPPYKVILQQPWTPPSPRRRSAAFLRTTPPSSPSYAAALPFRTAPADLPFAAAASANSSSSSSDAAALAGPSSSAAAPADSSSSSDATAPAQSSSAALPAGSPGQALLDRIEEGRITMDAAFAALDERHAALEQQLAAARPLSVGDVASNIGNSIASLPRAICSSIASFFHHYVFTIPPRRYIPAWLMMLLYFFMVMFMSITTAYEEIRWHNANDIHMGFNFFPVIASVSAFWQSLWWPYFLLLRCWSN</sequence>
<dbReference type="PANTHER" id="PTHR45615">
    <property type="entry name" value="MYOSIN HEAVY CHAIN, NON-MUSCLE"/>
    <property type="match status" value="1"/>
</dbReference>
<feature type="compositionally biased region" description="Low complexity" evidence="2">
    <location>
        <begin position="761"/>
        <end position="788"/>
    </location>
</feature>
<evidence type="ECO:0000313" key="4">
    <source>
        <dbReference type="EMBL" id="KAK8230627.1"/>
    </source>
</evidence>
<feature type="region of interest" description="Disordered" evidence="2">
    <location>
        <begin position="354"/>
        <end position="382"/>
    </location>
</feature>
<feature type="compositionally biased region" description="Basic and acidic residues" evidence="2">
    <location>
        <begin position="431"/>
        <end position="448"/>
    </location>
</feature>
<feature type="transmembrane region" description="Helical" evidence="3">
    <location>
        <begin position="1069"/>
        <end position="1091"/>
    </location>
</feature>
<feature type="compositionally biased region" description="Low complexity" evidence="2">
    <location>
        <begin position="798"/>
        <end position="818"/>
    </location>
</feature>
<dbReference type="EMBL" id="JBBWRZ010000008">
    <property type="protein sequence ID" value="KAK8230627.1"/>
    <property type="molecule type" value="Genomic_DNA"/>
</dbReference>
<evidence type="ECO:0000256" key="3">
    <source>
        <dbReference type="SAM" id="Phobius"/>
    </source>
</evidence>
<keyword evidence="3" id="KW-1133">Transmembrane helix</keyword>
<feature type="compositionally biased region" description="Low complexity" evidence="2">
    <location>
        <begin position="69"/>
        <end position="89"/>
    </location>
</feature>
<keyword evidence="1" id="KW-0175">Coiled coil</keyword>
<evidence type="ECO:0000313" key="5">
    <source>
        <dbReference type="Proteomes" id="UP001492380"/>
    </source>
</evidence>
<feature type="compositionally biased region" description="Pro residues" evidence="2">
    <location>
        <begin position="129"/>
        <end position="147"/>
    </location>
</feature>
<feature type="transmembrane region" description="Helical" evidence="3">
    <location>
        <begin position="1036"/>
        <end position="1057"/>
    </location>
</feature>
<accession>A0ABR1YI94</accession>
<feature type="compositionally biased region" description="Low complexity" evidence="2">
    <location>
        <begin position="836"/>
        <end position="852"/>
    </location>
</feature>
<feature type="compositionally biased region" description="Basic and acidic residues" evidence="2">
    <location>
        <begin position="241"/>
        <end position="259"/>
    </location>
</feature>
<feature type="region of interest" description="Disordered" evidence="2">
    <location>
        <begin position="129"/>
        <end position="151"/>
    </location>
</feature>
<feature type="region of interest" description="Disordered" evidence="2">
    <location>
        <begin position="668"/>
        <end position="880"/>
    </location>
</feature>
<feature type="compositionally biased region" description="Polar residues" evidence="2">
    <location>
        <begin position="260"/>
        <end position="277"/>
    </location>
</feature>
<feature type="region of interest" description="Disordered" evidence="2">
    <location>
        <begin position="189"/>
        <end position="310"/>
    </location>
</feature>
<evidence type="ECO:0000256" key="1">
    <source>
        <dbReference type="SAM" id="Coils"/>
    </source>
</evidence>
<feature type="region of interest" description="Disordered" evidence="2">
    <location>
        <begin position="431"/>
        <end position="455"/>
    </location>
</feature>
<name>A0ABR1YI94_9PEZI</name>
<protein>
    <submittedName>
        <fullName evidence="4">Uncharacterized protein</fullName>
    </submittedName>
</protein>
<feature type="compositionally biased region" description="Basic residues" evidence="2">
    <location>
        <begin position="287"/>
        <end position="299"/>
    </location>
</feature>
<dbReference type="PANTHER" id="PTHR45615:SF66">
    <property type="entry name" value="CARD DOMAIN-CONTAINING PROTEIN"/>
    <property type="match status" value="1"/>
</dbReference>
<keyword evidence="3" id="KW-0472">Membrane</keyword>
<feature type="coiled-coil region" evidence="1">
    <location>
        <begin position="556"/>
        <end position="664"/>
    </location>
</feature>
<keyword evidence="3" id="KW-0812">Transmembrane</keyword>
<feature type="compositionally biased region" description="Basic and acidic residues" evidence="2">
    <location>
        <begin position="354"/>
        <end position="379"/>
    </location>
</feature>
<feature type="region of interest" description="Disordered" evidence="2">
    <location>
        <begin position="69"/>
        <end position="91"/>
    </location>
</feature>
<evidence type="ECO:0000256" key="2">
    <source>
        <dbReference type="SAM" id="MobiDB-lite"/>
    </source>
</evidence>
<comment type="caution">
    <text evidence="4">The sequence shown here is derived from an EMBL/GenBank/DDBJ whole genome shotgun (WGS) entry which is preliminary data.</text>
</comment>
<reference evidence="4 5" key="1">
    <citation type="submission" date="2024-04" db="EMBL/GenBank/DDBJ databases">
        <title>Phyllosticta paracitricarpa is synonymous to the EU quarantine fungus P. citricarpa based on phylogenomic analyses.</title>
        <authorList>
            <consortium name="Lawrence Berkeley National Laboratory"/>
            <person name="Van Ingen-Buijs V.A."/>
            <person name="Van Westerhoven A.C."/>
            <person name="Haridas S."/>
            <person name="Skiadas P."/>
            <person name="Martin F."/>
            <person name="Groenewald J.Z."/>
            <person name="Crous P.W."/>
            <person name="Seidl M.F."/>
        </authorList>
    </citation>
    <scope>NUCLEOTIDE SEQUENCE [LARGE SCALE GENOMIC DNA]</scope>
    <source>
        <strain evidence="4 5">CBS 123374</strain>
    </source>
</reference>
<feature type="compositionally biased region" description="Basic residues" evidence="2">
    <location>
        <begin position="229"/>
        <end position="240"/>
    </location>
</feature>
<dbReference type="Proteomes" id="UP001492380">
    <property type="component" value="Unassembled WGS sequence"/>
</dbReference>
<keyword evidence="5" id="KW-1185">Reference proteome</keyword>
<organism evidence="4 5">
    <name type="scientific">Phyllosticta capitalensis</name>
    <dbReference type="NCBI Taxonomy" id="121624"/>
    <lineage>
        <taxon>Eukaryota</taxon>
        <taxon>Fungi</taxon>
        <taxon>Dikarya</taxon>
        <taxon>Ascomycota</taxon>
        <taxon>Pezizomycotina</taxon>
        <taxon>Dothideomycetes</taxon>
        <taxon>Dothideomycetes incertae sedis</taxon>
        <taxon>Botryosphaeriales</taxon>
        <taxon>Phyllostictaceae</taxon>
        <taxon>Phyllosticta</taxon>
    </lineage>
</organism>
<proteinExistence type="predicted"/>